<gene>
    <name evidence="2" type="ORF">E2C01_094217</name>
</gene>
<feature type="region of interest" description="Disordered" evidence="1">
    <location>
        <begin position="34"/>
        <end position="79"/>
    </location>
</feature>
<reference evidence="2 3" key="1">
    <citation type="submission" date="2019-05" db="EMBL/GenBank/DDBJ databases">
        <title>Another draft genome of Portunus trituberculatus and its Hox gene families provides insights of decapod evolution.</title>
        <authorList>
            <person name="Jeong J.-H."/>
            <person name="Song I."/>
            <person name="Kim S."/>
            <person name="Choi T."/>
            <person name="Kim D."/>
            <person name="Ryu S."/>
            <person name="Kim W."/>
        </authorList>
    </citation>
    <scope>NUCLEOTIDE SEQUENCE [LARGE SCALE GENOMIC DNA]</scope>
    <source>
        <tissue evidence="2">Muscle</tissue>
    </source>
</reference>
<comment type="caution">
    <text evidence="2">The sequence shown here is derived from an EMBL/GenBank/DDBJ whole genome shotgun (WGS) entry which is preliminary data.</text>
</comment>
<dbReference type="AlphaFoldDB" id="A0A5B7JRV8"/>
<keyword evidence="3" id="KW-1185">Reference proteome</keyword>
<evidence type="ECO:0000313" key="3">
    <source>
        <dbReference type="Proteomes" id="UP000324222"/>
    </source>
</evidence>
<protein>
    <submittedName>
        <fullName evidence="2">Uncharacterized protein</fullName>
    </submittedName>
</protein>
<feature type="compositionally biased region" description="Polar residues" evidence="1">
    <location>
        <begin position="1"/>
        <end position="16"/>
    </location>
</feature>
<dbReference type="Proteomes" id="UP000324222">
    <property type="component" value="Unassembled WGS sequence"/>
</dbReference>
<organism evidence="2 3">
    <name type="scientific">Portunus trituberculatus</name>
    <name type="common">Swimming crab</name>
    <name type="synonym">Neptunus trituberculatus</name>
    <dbReference type="NCBI Taxonomy" id="210409"/>
    <lineage>
        <taxon>Eukaryota</taxon>
        <taxon>Metazoa</taxon>
        <taxon>Ecdysozoa</taxon>
        <taxon>Arthropoda</taxon>
        <taxon>Crustacea</taxon>
        <taxon>Multicrustacea</taxon>
        <taxon>Malacostraca</taxon>
        <taxon>Eumalacostraca</taxon>
        <taxon>Eucarida</taxon>
        <taxon>Decapoda</taxon>
        <taxon>Pleocyemata</taxon>
        <taxon>Brachyura</taxon>
        <taxon>Eubrachyura</taxon>
        <taxon>Portunoidea</taxon>
        <taxon>Portunidae</taxon>
        <taxon>Portuninae</taxon>
        <taxon>Portunus</taxon>
    </lineage>
</organism>
<accession>A0A5B7JRV8</accession>
<sequence>MGAFDDNNSSRSTSYASPPIHALLPSSHRITFKGCQARRSLPSGTQSGSDPHPSPLAMESLITPDLATTPSPPTHKLVA</sequence>
<proteinExistence type="predicted"/>
<evidence type="ECO:0000313" key="2">
    <source>
        <dbReference type="EMBL" id="MPC98832.1"/>
    </source>
</evidence>
<name>A0A5B7JRV8_PORTR</name>
<evidence type="ECO:0000256" key="1">
    <source>
        <dbReference type="SAM" id="MobiDB-lite"/>
    </source>
</evidence>
<dbReference type="EMBL" id="VSRR010115805">
    <property type="protein sequence ID" value="MPC98832.1"/>
    <property type="molecule type" value="Genomic_DNA"/>
</dbReference>
<feature type="region of interest" description="Disordered" evidence="1">
    <location>
        <begin position="1"/>
        <end position="21"/>
    </location>
</feature>